<evidence type="ECO:0000313" key="7">
    <source>
        <dbReference type="Proteomes" id="UP001589646"/>
    </source>
</evidence>
<dbReference type="Pfam" id="PF10502">
    <property type="entry name" value="Peptidase_S26"/>
    <property type="match status" value="2"/>
</dbReference>
<dbReference type="CDD" id="cd06462">
    <property type="entry name" value="Peptidase_S24_S26"/>
    <property type="match status" value="1"/>
</dbReference>
<dbReference type="InterPro" id="IPR036286">
    <property type="entry name" value="LexA/Signal_pep-like_sf"/>
</dbReference>
<comment type="subcellular location">
    <subcellularLocation>
        <location evidence="1">Cell membrane</location>
        <topology evidence="1">Single-pass type II membrane protein</topology>
    </subcellularLocation>
</comment>
<feature type="domain" description="Peptidase S26" evidence="5">
    <location>
        <begin position="10"/>
        <end position="88"/>
    </location>
</feature>
<comment type="similarity">
    <text evidence="2">Belongs to the peptidase S26 family.</text>
</comment>
<organism evidence="6 7">
    <name type="scientific">Nonomuraea roseola</name>
    <dbReference type="NCBI Taxonomy" id="46179"/>
    <lineage>
        <taxon>Bacteria</taxon>
        <taxon>Bacillati</taxon>
        <taxon>Actinomycetota</taxon>
        <taxon>Actinomycetes</taxon>
        <taxon>Streptosporangiales</taxon>
        <taxon>Streptosporangiaceae</taxon>
        <taxon>Nonomuraea</taxon>
    </lineage>
</organism>
<name>A0ABV5Q1B5_9ACTN</name>
<evidence type="ECO:0000256" key="4">
    <source>
        <dbReference type="SAM" id="Phobius"/>
    </source>
</evidence>
<feature type="region of interest" description="Disordered" evidence="3">
    <location>
        <begin position="144"/>
        <end position="186"/>
    </location>
</feature>
<dbReference type="PANTHER" id="PTHR43390">
    <property type="entry name" value="SIGNAL PEPTIDASE I"/>
    <property type="match status" value="1"/>
</dbReference>
<dbReference type="SUPFAM" id="SSF51306">
    <property type="entry name" value="LexA/Signal peptidase"/>
    <property type="match status" value="1"/>
</dbReference>
<evidence type="ECO:0000256" key="2">
    <source>
        <dbReference type="ARBA" id="ARBA00009370"/>
    </source>
</evidence>
<evidence type="ECO:0000313" key="6">
    <source>
        <dbReference type="EMBL" id="MFB9529263.1"/>
    </source>
</evidence>
<feature type="domain" description="Peptidase S26" evidence="5">
    <location>
        <begin position="94"/>
        <end position="132"/>
    </location>
</feature>
<sequence>MIQSVEAAAVGCTAVLIAVIVWLRRTYSVIRVDGYSMEPSLIDGDRLLARRATPSALRRGQIAVVLSPLPMGGPFLIKRIVALPGDPVPQAVRPLVSDAHVPDGQLILIGDNTDASFDSRDHGYFPVADIRAIALRKLTPAGVPGGMESDSAGISCQKSNRQHREESTNDALHREHRRSSTRIARS</sequence>
<dbReference type="PRINTS" id="PR00727">
    <property type="entry name" value="LEADERPTASE"/>
</dbReference>
<feature type="compositionally biased region" description="Basic and acidic residues" evidence="3">
    <location>
        <begin position="162"/>
        <end position="173"/>
    </location>
</feature>
<dbReference type="EMBL" id="JBHMCE010000006">
    <property type="protein sequence ID" value="MFB9529263.1"/>
    <property type="molecule type" value="Genomic_DNA"/>
</dbReference>
<dbReference type="InterPro" id="IPR019533">
    <property type="entry name" value="Peptidase_S26"/>
</dbReference>
<evidence type="ECO:0000256" key="3">
    <source>
        <dbReference type="SAM" id="MobiDB-lite"/>
    </source>
</evidence>
<feature type="compositionally biased region" description="Basic residues" evidence="3">
    <location>
        <begin position="174"/>
        <end position="186"/>
    </location>
</feature>
<accession>A0ABV5Q1B5</accession>
<dbReference type="InterPro" id="IPR000223">
    <property type="entry name" value="Pept_S26A_signal_pept_1"/>
</dbReference>
<protein>
    <submittedName>
        <fullName evidence="6">S26 family signal peptidase</fullName>
    </submittedName>
</protein>
<evidence type="ECO:0000256" key="1">
    <source>
        <dbReference type="ARBA" id="ARBA00004401"/>
    </source>
</evidence>
<evidence type="ECO:0000259" key="5">
    <source>
        <dbReference type="Pfam" id="PF10502"/>
    </source>
</evidence>
<reference evidence="6 7" key="1">
    <citation type="submission" date="2024-09" db="EMBL/GenBank/DDBJ databases">
        <authorList>
            <person name="Sun Q."/>
            <person name="Mori K."/>
        </authorList>
    </citation>
    <scope>NUCLEOTIDE SEQUENCE [LARGE SCALE GENOMIC DNA]</scope>
    <source>
        <strain evidence="6 7">JCM 3323</strain>
    </source>
</reference>
<keyword evidence="4" id="KW-0472">Membrane</keyword>
<keyword evidence="4" id="KW-0812">Transmembrane</keyword>
<gene>
    <name evidence="6" type="ORF">ACFFRN_21880</name>
</gene>
<comment type="caution">
    <text evidence="6">The sequence shown here is derived from an EMBL/GenBank/DDBJ whole genome shotgun (WGS) entry which is preliminary data.</text>
</comment>
<keyword evidence="7" id="KW-1185">Reference proteome</keyword>
<dbReference type="PANTHER" id="PTHR43390:SF1">
    <property type="entry name" value="CHLOROPLAST PROCESSING PEPTIDASE"/>
    <property type="match status" value="1"/>
</dbReference>
<dbReference type="Gene3D" id="2.10.109.10">
    <property type="entry name" value="Umud Fragment, subunit A"/>
    <property type="match status" value="1"/>
</dbReference>
<keyword evidence="4" id="KW-1133">Transmembrane helix</keyword>
<dbReference type="RefSeq" id="WP_346128642.1">
    <property type="nucleotide sequence ID" value="NZ_BAAAXC010000015.1"/>
</dbReference>
<feature type="transmembrane region" description="Helical" evidence="4">
    <location>
        <begin position="6"/>
        <end position="23"/>
    </location>
</feature>
<proteinExistence type="inferred from homology"/>
<dbReference type="Proteomes" id="UP001589646">
    <property type="component" value="Unassembled WGS sequence"/>
</dbReference>